<accession>A0AAI9YD65</accession>
<feature type="compositionally biased region" description="Basic residues" evidence="1">
    <location>
        <begin position="438"/>
        <end position="457"/>
    </location>
</feature>
<gene>
    <name evidence="2" type="ORF">CCUS01_12852</name>
</gene>
<dbReference type="EMBL" id="MPDP01000004">
    <property type="protein sequence ID" value="KAK1498374.1"/>
    <property type="molecule type" value="Genomic_DNA"/>
</dbReference>
<proteinExistence type="predicted"/>
<feature type="region of interest" description="Disordered" evidence="1">
    <location>
        <begin position="566"/>
        <end position="585"/>
    </location>
</feature>
<dbReference type="AlphaFoldDB" id="A0AAI9YD65"/>
<feature type="compositionally biased region" description="Low complexity" evidence="1">
    <location>
        <begin position="740"/>
        <end position="752"/>
    </location>
</feature>
<dbReference type="Proteomes" id="UP001239213">
    <property type="component" value="Unassembled WGS sequence"/>
</dbReference>
<feature type="region of interest" description="Disordered" evidence="1">
    <location>
        <begin position="733"/>
        <end position="760"/>
    </location>
</feature>
<sequence length="760" mass="84248">MEGPPSEPREVKPYRLEERTRGGEIDLLNIMDQGRYLSVDRLPLRLSPSPLATPKSSLGNHGLSTIYSICFPAFPGSFAPKRVGFPLQPCVEGMKDSANLPLEKSSVAMRLAGLLLLQHHGLKKETPAADQQGSLLVLFPAFSRGPTSQPDAREALPCLRPIFMPQDCRVHRRGDAEGGEGNHGSGGTFAQIVGKPQQLVWEGSDMTGSHDLPEKGGRRIWKDSMQLERLSVEAWQVKATQERQRSRTSVSYEKDWISRLGTLGEGTDQTLKDGAWAGDLCVHGTARRRNEHGDMKQERWAVEVKEFEVRPKKEHLLLPRPHLEVGDVILFRVFAPGTGTRLATSMIREEDIAEPTDACLAVCLLLPVDPEPVEGRHAWNSHFGSFWLLILSQPERTNERYPAKGLWVERKSLPDITADRCLKSKSSPVFHVPENRPSHRVSAHLHPSRPPRKARKAAKPCLRFAQRELAIVVSRMAGCMLLSHRLHFFSAVTAAGWFMHESYFAMGERGRHGCWAPVSLRLSHDAGRGQVDVENEDRPSLPCRFRVALELDMLFEFKGDEVVSQRNGPCGKSPKKAGGTHPQWSGIIAGGGENKGRRSTADIPRSSSLTLLLGVVPRSPGSKEGNVSMRAHHFGRLGCFYSCFLDYEYSPRELGGMMRGENKIGDLLMRCSQVISAAARRTLYWGEAAEGSATRSHSRMCLISKKQKLFLAHGKLVYGTGYVGREGDQAKRWERGGSWQQAQAGRTGQEQTGRGGAGNQ</sequence>
<evidence type="ECO:0000313" key="3">
    <source>
        <dbReference type="Proteomes" id="UP001239213"/>
    </source>
</evidence>
<evidence type="ECO:0000313" key="2">
    <source>
        <dbReference type="EMBL" id="KAK1498374.1"/>
    </source>
</evidence>
<name>A0AAI9YD65_9PEZI</name>
<organism evidence="2 3">
    <name type="scientific">Colletotrichum cuscutae</name>
    <dbReference type="NCBI Taxonomy" id="1209917"/>
    <lineage>
        <taxon>Eukaryota</taxon>
        <taxon>Fungi</taxon>
        <taxon>Dikarya</taxon>
        <taxon>Ascomycota</taxon>
        <taxon>Pezizomycotina</taxon>
        <taxon>Sordariomycetes</taxon>
        <taxon>Hypocreomycetidae</taxon>
        <taxon>Glomerellales</taxon>
        <taxon>Glomerellaceae</taxon>
        <taxon>Colletotrichum</taxon>
        <taxon>Colletotrichum acutatum species complex</taxon>
    </lineage>
</organism>
<feature type="region of interest" description="Disordered" evidence="1">
    <location>
        <begin position="436"/>
        <end position="457"/>
    </location>
</feature>
<reference evidence="2" key="1">
    <citation type="submission" date="2016-11" db="EMBL/GenBank/DDBJ databases">
        <title>The genome sequence of Colletotrichum cuscutae.</title>
        <authorList>
            <person name="Baroncelli R."/>
        </authorList>
    </citation>
    <scope>NUCLEOTIDE SEQUENCE</scope>
    <source>
        <strain evidence="2">IMI 304802</strain>
    </source>
</reference>
<keyword evidence="3" id="KW-1185">Reference proteome</keyword>
<evidence type="ECO:0000256" key="1">
    <source>
        <dbReference type="SAM" id="MobiDB-lite"/>
    </source>
</evidence>
<comment type="caution">
    <text evidence="2">The sequence shown here is derived from an EMBL/GenBank/DDBJ whole genome shotgun (WGS) entry which is preliminary data.</text>
</comment>
<protein>
    <submittedName>
        <fullName evidence="2">Uncharacterized protein</fullName>
    </submittedName>
</protein>